<dbReference type="PANTHER" id="PTHR33154:SF33">
    <property type="entry name" value="TRANSCRIPTIONAL REPRESSOR SDPR"/>
    <property type="match status" value="1"/>
</dbReference>
<dbReference type="PRINTS" id="PR00778">
    <property type="entry name" value="HTHARSR"/>
</dbReference>
<evidence type="ECO:0000256" key="1">
    <source>
        <dbReference type="ARBA" id="ARBA00023015"/>
    </source>
</evidence>
<dbReference type="GO" id="GO:0003700">
    <property type="term" value="F:DNA-binding transcription factor activity"/>
    <property type="evidence" value="ECO:0007669"/>
    <property type="project" value="InterPro"/>
</dbReference>
<gene>
    <name evidence="5" type="ORF">HCN50_19160</name>
</gene>
<dbReference type="InterPro" id="IPR011991">
    <property type="entry name" value="ArsR-like_HTH"/>
</dbReference>
<accession>A0A7Y4H7W2</accession>
<reference evidence="5 6" key="1">
    <citation type="submission" date="2020-03" db="EMBL/GenBank/DDBJ databases">
        <title>Bradyrhizobium diversity isolated from nodules of Muelleranthus trifoliolatus.</title>
        <authorList>
            <person name="Klepa M."/>
            <person name="Helene L."/>
            <person name="Hungria M."/>
        </authorList>
    </citation>
    <scope>NUCLEOTIDE SEQUENCE [LARGE SCALE GENOMIC DNA]</scope>
    <source>
        <strain evidence="5 6">WSM 1744</strain>
    </source>
</reference>
<evidence type="ECO:0000313" key="5">
    <source>
        <dbReference type="EMBL" id="NOJ48342.1"/>
    </source>
</evidence>
<dbReference type="Pfam" id="PF12840">
    <property type="entry name" value="HTH_20"/>
    <property type="match status" value="1"/>
</dbReference>
<dbReference type="AlphaFoldDB" id="A0A7Y4H7W2"/>
<dbReference type="SUPFAM" id="SSF46785">
    <property type="entry name" value="Winged helix' DNA-binding domain"/>
    <property type="match status" value="1"/>
</dbReference>
<keyword evidence="1" id="KW-0805">Transcription regulation</keyword>
<evidence type="ECO:0000259" key="4">
    <source>
        <dbReference type="PROSITE" id="PS50987"/>
    </source>
</evidence>
<dbReference type="NCBIfam" id="NF033788">
    <property type="entry name" value="HTH_metalloreg"/>
    <property type="match status" value="1"/>
</dbReference>
<evidence type="ECO:0000256" key="2">
    <source>
        <dbReference type="ARBA" id="ARBA00023125"/>
    </source>
</evidence>
<keyword evidence="2" id="KW-0238">DNA-binding</keyword>
<dbReference type="CDD" id="cd00090">
    <property type="entry name" value="HTH_ARSR"/>
    <property type="match status" value="1"/>
</dbReference>
<dbReference type="InterPro" id="IPR036388">
    <property type="entry name" value="WH-like_DNA-bd_sf"/>
</dbReference>
<dbReference type="PROSITE" id="PS50987">
    <property type="entry name" value="HTH_ARSR_2"/>
    <property type="match status" value="1"/>
</dbReference>
<proteinExistence type="predicted"/>
<dbReference type="InterPro" id="IPR036390">
    <property type="entry name" value="WH_DNA-bd_sf"/>
</dbReference>
<feature type="domain" description="HTH arsR-type" evidence="4">
    <location>
        <begin position="1"/>
        <end position="90"/>
    </location>
</feature>
<dbReference type="Proteomes" id="UP000528734">
    <property type="component" value="Unassembled WGS sequence"/>
</dbReference>
<dbReference type="EMBL" id="JAAVLW010000005">
    <property type="protein sequence ID" value="NOJ48342.1"/>
    <property type="molecule type" value="Genomic_DNA"/>
</dbReference>
<dbReference type="RefSeq" id="WP_171711193.1">
    <property type="nucleotide sequence ID" value="NZ_JAAVLW010000005.1"/>
</dbReference>
<keyword evidence="3" id="KW-0804">Transcription</keyword>
<evidence type="ECO:0000256" key="3">
    <source>
        <dbReference type="ARBA" id="ARBA00023163"/>
    </source>
</evidence>
<dbReference type="SMART" id="SM00418">
    <property type="entry name" value="HTH_ARSR"/>
    <property type="match status" value="1"/>
</dbReference>
<dbReference type="InterPro" id="IPR051081">
    <property type="entry name" value="HTH_MetalResp_TranReg"/>
</dbReference>
<protein>
    <submittedName>
        <fullName evidence="5">Winged helix-turn-helix transcriptional regulator</fullName>
    </submittedName>
</protein>
<evidence type="ECO:0000313" key="6">
    <source>
        <dbReference type="Proteomes" id="UP000528734"/>
    </source>
</evidence>
<dbReference type="GO" id="GO:0003677">
    <property type="term" value="F:DNA binding"/>
    <property type="evidence" value="ECO:0007669"/>
    <property type="project" value="UniProtKB-KW"/>
</dbReference>
<dbReference type="Gene3D" id="1.10.10.10">
    <property type="entry name" value="Winged helix-like DNA-binding domain superfamily/Winged helix DNA-binding domain"/>
    <property type="match status" value="1"/>
</dbReference>
<comment type="caution">
    <text evidence="5">The sequence shown here is derived from an EMBL/GenBank/DDBJ whole genome shotgun (WGS) entry which is preliminary data.</text>
</comment>
<dbReference type="PANTHER" id="PTHR33154">
    <property type="entry name" value="TRANSCRIPTIONAL REGULATOR, ARSR FAMILY"/>
    <property type="match status" value="1"/>
</dbReference>
<sequence>MTYAKTGWTALADPTRRTIFERLVERPCSVSELASALPVSRPAVSQHLKVLKDAGLVADTPSGKHRIYRVDPAGLAALRTELDQFWSKTLAAYKLAVEQPPEEQ</sequence>
<name>A0A7Y4H7W2_9BRAD</name>
<organism evidence="5 6">
    <name type="scientific">Bradyrhizobium archetypum</name>
    <dbReference type="NCBI Taxonomy" id="2721160"/>
    <lineage>
        <taxon>Bacteria</taxon>
        <taxon>Pseudomonadati</taxon>
        <taxon>Pseudomonadota</taxon>
        <taxon>Alphaproteobacteria</taxon>
        <taxon>Hyphomicrobiales</taxon>
        <taxon>Nitrobacteraceae</taxon>
        <taxon>Bradyrhizobium</taxon>
    </lineage>
</organism>
<keyword evidence="6" id="KW-1185">Reference proteome</keyword>
<dbReference type="InterPro" id="IPR001845">
    <property type="entry name" value="HTH_ArsR_DNA-bd_dom"/>
</dbReference>